<protein>
    <submittedName>
        <fullName evidence="3">Uncharacterized protein</fullName>
    </submittedName>
</protein>
<feature type="signal peptide" evidence="2">
    <location>
        <begin position="1"/>
        <end position="18"/>
    </location>
</feature>
<dbReference type="EMBL" id="GIBP01007510">
    <property type="protein sequence ID" value="NDV36479.1"/>
    <property type="molecule type" value="Transcribed_RNA"/>
</dbReference>
<feature type="active site" description="Proton acceptor" evidence="1">
    <location>
        <position position="157"/>
    </location>
</feature>
<dbReference type="InterPro" id="IPR013320">
    <property type="entry name" value="ConA-like_dom_sf"/>
</dbReference>
<dbReference type="GO" id="GO:0006508">
    <property type="term" value="P:proteolysis"/>
    <property type="evidence" value="ECO:0007669"/>
    <property type="project" value="InterPro"/>
</dbReference>
<feature type="chain" id="PRO_5025678387" evidence="2">
    <location>
        <begin position="19"/>
        <end position="218"/>
    </location>
</feature>
<organism evidence="3">
    <name type="scientific">Arcella intermedia</name>
    <dbReference type="NCBI Taxonomy" id="1963864"/>
    <lineage>
        <taxon>Eukaryota</taxon>
        <taxon>Amoebozoa</taxon>
        <taxon>Tubulinea</taxon>
        <taxon>Elardia</taxon>
        <taxon>Arcellinida</taxon>
        <taxon>Sphaerothecina</taxon>
        <taxon>Arcellidae</taxon>
        <taxon>Arcella</taxon>
    </lineage>
</organism>
<dbReference type="SUPFAM" id="SSF49899">
    <property type="entry name" value="Concanavalin A-like lectins/glucanases"/>
    <property type="match status" value="1"/>
</dbReference>
<dbReference type="Pfam" id="PF01828">
    <property type="entry name" value="Peptidase_A4"/>
    <property type="match status" value="1"/>
</dbReference>
<dbReference type="GO" id="GO:0070007">
    <property type="term" value="F:glutamic-type endopeptidase activity"/>
    <property type="evidence" value="ECO:0007669"/>
    <property type="project" value="InterPro"/>
</dbReference>
<dbReference type="InterPro" id="IPR000250">
    <property type="entry name" value="Peptidase_G1"/>
</dbReference>
<dbReference type="Gene3D" id="2.60.120.700">
    <property type="entry name" value="Peptidase G1"/>
    <property type="match status" value="1"/>
</dbReference>
<keyword evidence="2" id="KW-0732">Signal</keyword>
<evidence type="ECO:0000256" key="2">
    <source>
        <dbReference type="SAM" id="SignalP"/>
    </source>
</evidence>
<dbReference type="InterPro" id="IPR038656">
    <property type="entry name" value="Peptidase_G1_sf"/>
</dbReference>
<dbReference type="AlphaFoldDB" id="A0A6B2LHB7"/>
<evidence type="ECO:0000256" key="1">
    <source>
        <dbReference type="PIRSR" id="PIRSR600250-50"/>
    </source>
</evidence>
<evidence type="ECO:0000313" key="3">
    <source>
        <dbReference type="EMBL" id="NDV36479.1"/>
    </source>
</evidence>
<proteinExistence type="predicted"/>
<name>A0A6B2LHB7_9EUKA</name>
<accession>A0A6B2LHB7</accession>
<reference evidence="3" key="1">
    <citation type="journal article" date="2020" name="J. Eukaryot. Microbiol.">
        <title>De novo Sequencing, Assembly and Annotation of the Transcriptome for the Free-Living Testate Amoeba Arcella intermedia.</title>
        <authorList>
            <person name="Ribeiro G.M."/>
            <person name="Porfirio-Sousa A.L."/>
            <person name="Maurer-Alcala X.X."/>
            <person name="Katz L.A."/>
            <person name="Lahr D.J.G."/>
        </authorList>
    </citation>
    <scope>NUCLEOTIDE SEQUENCE</scope>
</reference>
<sequence length="218" mass="24211">MLLVTFLSAAFGQDPASGWMGYAVGTYPGIITYIEAKWTVGQNPTVGGAFFSPWFGIEASDNLNLIQPVNPWVGDSWEIYNEYYQWVPEYNQNSDSATVSPGDVLFGSVTYNPSDNSYTMVHTDLTTGQTVGPTTISIQQADNGAYKNYTIAYFVMEKSEWDCNQYPPDGKVVFYDIKVEYDGKQVTPNWSTGIVDDNCNCRASVLSPTSIQITWNTN</sequence>